<organism evidence="1">
    <name type="scientific">Marseillevirus LCMAC103</name>
    <dbReference type="NCBI Taxonomy" id="2506604"/>
    <lineage>
        <taxon>Viruses</taxon>
        <taxon>Varidnaviria</taxon>
        <taxon>Bamfordvirae</taxon>
        <taxon>Nucleocytoviricota</taxon>
        <taxon>Megaviricetes</taxon>
        <taxon>Pimascovirales</taxon>
        <taxon>Pimascovirales incertae sedis</taxon>
        <taxon>Marseilleviridae</taxon>
    </lineage>
</organism>
<dbReference type="EMBL" id="MK500337">
    <property type="protein sequence ID" value="QBK86831.1"/>
    <property type="molecule type" value="Genomic_DNA"/>
</dbReference>
<gene>
    <name evidence="1" type="ORF">LCMAC103_01690</name>
</gene>
<sequence>MAMQVTEDLSGLFVLPEFIAEEEEQTLVRYSRKPRWLNSHVYGDLQQQPMPQWGYDLMGMVSRTPICRSQLNVGIRAMLWGILFDQLQVQPCLPDRNKEVESWEAQIMFITLGGSSTLRVTNERGHVAQVTLNPRTLVLLDNDERYTWTHKTTSEACISLIFHSNDEFLSFWRHDVQYPQDDRRLNSHMVNADPWRQVKSGFSAAEARKMDRRDAMDDLLEDKEELWSRVPKWGCTKKARTPKTGEKWKERWRWPTSILNERGGCVSDTEAICY</sequence>
<name>A0A481YVA1_9VIRU</name>
<reference evidence="1" key="1">
    <citation type="journal article" date="2019" name="MBio">
        <title>Virus Genomes from Deep Sea Sediments Expand the Ocean Megavirome and Support Independent Origins of Viral Gigantism.</title>
        <authorList>
            <person name="Backstrom D."/>
            <person name="Yutin N."/>
            <person name="Jorgensen S.L."/>
            <person name="Dharamshi J."/>
            <person name="Homa F."/>
            <person name="Zaremba-Niedwiedzka K."/>
            <person name="Spang A."/>
            <person name="Wolf Y.I."/>
            <person name="Koonin E.V."/>
            <person name="Ettema T.J."/>
        </authorList>
    </citation>
    <scope>NUCLEOTIDE SEQUENCE</scope>
</reference>
<proteinExistence type="predicted"/>
<dbReference type="Gene3D" id="2.60.120.590">
    <property type="entry name" value="Alpha-ketoglutarate-dependent dioxygenase AlkB-like"/>
    <property type="match status" value="1"/>
</dbReference>
<evidence type="ECO:0000313" key="1">
    <source>
        <dbReference type="EMBL" id="QBK86831.1"/>
    </source>
</evidence>
<dbReference type="SUPFAM" id="SSF51197">
    <property type="entry name" value="Clavaminate synthase-like"/>
    <property type="match status" value="1"/>
</dbReference>
<accession>A0A481YVA1</accession>
<protein>
    <submittedName>
        <fullName evidence="1">Uncharacterized protein</fullName>
    </submittedName>
</protein>
<dbReference type="InterPro" id="IPR037151">
    <property type="entry name" value="AlkB-like_sf"/>
</dbReference>